<feature type="region of interest" description="Disordered" evidence="3">
    <location>
        <begin position="1"/>
        <end position="26"/>
    </location>
</feature>
<dbReference type="Pfam" id="PF00076">
    <property type="entry name" value="RRM_1"/>
    <property type="match status" value="2"/>
</dbReference>
<dbReference type="FunFam" id="3.30.70.330:FF:000029">
    <property type="entry name" value="U2 small nuclear ribonucleoprotein B"/>
    <property type="match status" value="1"/>
</dbReference>
<feature type="domain" description="RRM" evidence="4">
    <location>
        <begin position="47"/>
        <end position="126"/>
    </location>
</feature>
<dbReference type="InterPro" id="IPR035979">
    <property type="entry name" value="RBD_domain_sf"/>
</dbReference>
<dbReference type="Gene3D" id="3.30.710.10">
    <property type="entry name" value="Potassium Channel Kv1.1, Chain A"/>
    <property type="match status" value="1"/>
</dbReference>
<feature type="compositionally biased region" description="Polar residues" evidence="3">
    <location>
        <begin position="7"/>
        <end position="26"/>
    </location>
</feature>
<dbReference type="SUPFAM" id="SSF54928">
    <property type="entry name" value="RNA-binding domain, RBD"/>
    <property type="match status" value="1"/>
</dbReference>
<name>A0A4U0UMV0_9PEZI</name>
<dbReference type="SMART" id="SM00360">
    <property type="entry name" value="RRM"/>
    <property type="match status" value="2"/>
</dbReference>
<organism evidence="5 6">
    <name type="scientific">Friedmanniomyces endolithicus</name>
    <dbReference type="NCBI Taxonomy" id="329885"/>
    <lineage>
        <taxon>Eukaryota</taxon>
        <taxon>Fungi</taxon>
        <taxon>Dikarya</taxon>
        <taxon>Ascomycota</taxon>
        <taxon>Pezizomycotina</taxon>
        <taxon>Dothideomycetes</taxon>
        <taxon>Dothideomycetidae</taxon>
        <taxon>Mycosphaerellales</taxon>
        <taxon>Teratosphaeriaceae</taxon>
        <taxon>Friedmanniomyces</taxon>
    </lineage>
</organism>
<comment type="caution">
    <text evidence="5">The sequence shown here is derived from an EMBL/GenBank/DDBJ whole genome shotgun (WGS) entry which is preliminary data.</text>
</comment>
<dbReference type="PROSITE" id="PS50102">
    <property type="entry name" value="RRM"/>
    <property type="match status" value="2"/>
</dbReference>
<protein>
    <recommendedName>
        <fullName evidence="4">RRM domain-containing protein</fullName>
    </recommendedName>
</protein>
<reference evidence="5 6" key="1">
    <citation type="submission" date="2017-03" db="EMBL/GenBank/DDBJ databases">
        <title>Genomes of endolithic fungi from Antarctica.</title>
        <authorList>
            <person name="Coleine C."/>
            <person name="Masonjones S."/>
            <person name="Stajich J.E."/>
        </authorList>
    </citation>
    <scope>NUCLEOTIDE SEQUENCE [LARGE SCALE GENOMIC DNA]</scope>
    <source>
        <strain evidence="5 6">CCFEE 5311</strain>
    </source>
</reference>
<dbReference type="GO" id="GO:0003723">
    <property type="term" value="F:RNA binding"/>
    <property type="evidence" value="ECO:0007669"/>
    <property type="project" value="UniProtKB-UniRule"/>
</dbReference>
<dbReference type="STRING" id="329885.A0A4U0UMV0"/>
<dbReference type="EMBL" id="NAJP01000055">
    <property type="protein sequence ID" value="TKA36997.1"/>
    <property type="molecule type" value="Genomic_DNA"/>
</dbReference>
<dbReference type="Gene3D" id="3.30.70.330">
    <property type="match status" value="2"/>
</dbReference>
<evidence type="ECO:0000256" key="3">
    <source>
        <dbReference type="SAM" id="MobiDB-lite"/>
    </source>
</evidence>
<dbReference type="InterPro" id="IPR012677">
    <property type="entry name" value="Nucleotide-bd_a/b_plait_sf"/>
</dbReference>
<dbReference type="AlphaFoldDB" id="A0A4U0UMV0"/>
<dbReference type="PANTHER" id="PTHR10501">
    <property type="entry name" value="U1 SMALL NUCLEAR RIBONUCLEOPROTEIN A/U2 SMALL NUCLEAR RIBONUCLEOPROTEIN B"/>
    <property type="match status" value="1"/>
</dbReference>
<accession>A0A4U0UMV0</accession>
<dbReference type="OrthoDB" id="194443at2759"/>
<evidence type="ECO:0000256" key="1">
    <source>
        <dbReference type="ARBA" id="ARBA00022884"/>
    </source>
</evidence>
<dbReference type="Proteomes" id="UP000310066">
    <property type="component" value="Unassembled WGS sequence"/>
</dbReference>
<keyword evidence="1 2" id="KW-0694">RNA-binding</keyword>
<gene>
    <name evidence="5" type="ORF">B0A54_11361</name>
</gene>
<dbReference type="InterPro" id="IPR000504">
    <property type="entry name" value="RRM_dom"/>
</dbReference>
<evidence type="ECO:0000313" key="6">
    <source>
        <dbReference type="Proteomes" id="UP000310066"/>
    </source>
</evidence>
<dbReference type="InterPro" id="IPR011333">
    <property type="entry name" value="SKP1/BTB/POZ_sf"/>
</dbReference>
<sequence length="512" mass="58491">MEKRNRISTAQPWDPSTTRRQSQAQRSYIAHRTNKRSVLLLKLTFPISVYVRSIDERVKIPLLIETLREVFGELGNVVDVIAKKSVKRKGQAFVVYDSEESAQDAIDELQGFELFGKQIYLEFAKTRSDATVLKEDGDEGLEAHKTHRLAEKERKQAIEAANAKTVKRVAVEELAERPAKCTKSAQAGGVVPDEYLPPNKVLLLRDLPEDYGQAGLTAIFSRFPGFKEVRTAPARPDIAFVEYEDEAGASTAKEATGGMTLGDKAIRVTFQKQSLQADRLIDIYVSEMNSKTKPFRVQQVLLEQLSDYFNSALQANNFVESKEGRLNFPEDDLNAWRVLLHWMFTKTVPHWDKDDEIAIDEELQNLLIDCWVLGDKYQICAFQNEVMVELLWYYSWHIGEEETFKRGVELTSSASKLRRLMAEGIVEIMEADHPHSGLDQYDGMRFLEDYIRAKEQFDEDGDNHGFAQVVFGDESEGTLEKGPGGRWKDYLVGDTLPSRAWKWDLDEREWGF</sequence>
<proteinExistence type="predicted"/>
<dbReference type="CDD" id="cd12247">
    <property type="entry name" value="RRM2_U1A_like"/>
    <property type="match status" value="1"/>
</dbReference>
<evidence type="ECO:0000313" key="5">
    <source>
        <dbReference type="EMBL" id="TKA36997.1"/>
    </source>
</evidence>
<feature type="domain" description="RRM" evidence="4">
    <location>
        <begin position="200"/>
        <end position="273"/>
    </location>
</feature>
<evidence type="ECO:0000259" key="4">
    <source>
        <dbReference type="PROSITE" id="PS50102"/>
    </source>
</evidence>
<evidence type="ECO:0000256" key="2">
    <source>
        <dbReference type="PROSITE-ProRule" id="PRU00176"/>
    </source>
</evidence>